<dbReference type="InterPro" id="IPR036291">
    <property type="entry name" value="NAD(P)-bd_dom_sf"/>
</dbReference>
<dbReference type="PANTHER" id="PTHR43008:SF4">
    <property type="entry name" value="CHAIN DEHYDROGENASE, PUTATIVE (AFU_ORTHOLOGUE AFUA_4G08710)-RELATED"/>
    <property type="match status" value="1"/>
</dbReference>
<dbReference type="RefSeq" id="XP_040634273.1">
    <property type="nucleotide sequence ID" value="XM_040786740.1"/>
</dbReference>
<accession>A0A017S0P6</accession>
<dbReference type="HOGENOM" id="CLU_010194_1_1_1"/>
<dbReference type="OrthoDB" id="1669814at2759"/>
<sequence length="235" mass="25959">MEGYIHGHEYHEAKEPQRGPSRSVTDLFSKLYFLVTGAGDWTIVIIDAILERGGDVDSVAYYPLDVTDDKTLDKMFSKFIPTLRHSVRRLVSAAGMACLGSAAMFEVAKFRQVLDTNTTWTFLVAQAAAQVIRKDNVSTFDSPCWNTSNAASHQLAHSLMPLIRVNTLSSGNMRKSPTDKTPRIPGLESAWSNENMLNRLSTPGEYRVPVVFPLGDGSNFMTSADLKVDGGHCTW</sequence>
<protein>
    <submittedName>
        <fullName evidence="4">NAD(P)-binding protein</fullName>
    </submittedName>
</protein>
<feature type="compositionally biased region" description="Basic and acidic residues" evidence="3">
    <location>
        <begin position="1"/>
        <end position="17"/>
    </location>
</feature>
<dbReference type="Pfam" id="PF13561">
    <property type="entry name" value="adh_short_C2"/>
    <property type="match status" value="2"/>
</dbReference>
<dbReference type="EMBL" id="KK088456">
    <property type="protein sequence ID" value="EYE90583.1"/>
    <property type="molecule type" value="Genomic_DNA"/>
</dbReference>
<dbReference type="AlphaFoldDB" id="A0A017S0P6"/>
<comment type="similarity">
    <text evidence="1">Belongs to the short-chain dehydrogenases/reductases (SDR) family.</text>
</comment>
<dbReference type="GO" id="GO:0016616">
    <property type="term" value="F:oxidoreductase activity, acting on the CH-OH group of donors, NAD or NADP as acceptor"/>
    <property type="evidence" value="ECO:0007669"/>
    <property type="project" value="UniProtKB-ARBA"/>
</dbReference>
<evidence type="ECO:0000256" key="3">
    <source>
        <dbReference type="SAM" id="MobiDB-lite"/>
    </source>
</evidence>
<dbReference type="PANTHER" id="PTHR43008">
    <property type="entry name" value="BENZIL REDUCTASE"/>
    <property type="match status" value="1"/>
</dbReference>
<proteinExistence type="inferred from homology"/>
<dbReference type="GO" id="GO:0050664">
    <property type="term" value="F:oxidoreductase activity, acting on NAD(P)H, oxygen as acceptor"/>
    <property type="evidence" value="ECO:0007669"/>
    <property type="project" value="TreeGrafter"/>
</dbReference>
<dbReference type="GeneID" id="63701864"/>
<evidence type="ECO:0000256" key="2">
    <source>
        <dbReference type="ARBA" id="ARBA00023002"/>
    </source>
</evidence>
<dbReference type="InterPro" id="IPR002347">
    <property type="entry name" value="SDR_fam"/>
</dbReference>
<name>A0A017S0P6_ASPRC</name>
<reference evidence="5" key="1">
    <citation type="journal article" date="2014" name="Nat. Commun.">
        <title>Genomic adaptations of the halophilic Dead Sea filamentous fungus Eurotium rubrum.</title>
        <authorList>
            <person name="Kis-Papo T."/>
            <person name="Weig A.R."/>
            <person name="Riley R."/>
            <person name="Persoh D."/>
            <person name="Salamov A."/>
            <person name="Sun H."/>
            <person name="Lipzen A."/>
            <person name="Wasser S.P."/>
            <person name="Rambold G."/>
            <person name="Grigoriev I.V."/>
            <person name="Nevo E."/>
        </authorList>
    </citation>
    <scope>NUCLEOTIDE SEQUENCE [LARGE SCALE GENOMIC DNA]</scope>
    <source>
        <strain evidence="5">CBS 135680</strain>
    </source>
</reference>
<gene>
    <name evidence="4" type="ORF">EURHEDRAFT_519011</name>
</gene>
<dbReference type="STRING" id="1388766.A0A017S0P6"/>
<keyword evidence="5" id="KW-1185">Reference proteome</keyword>
<dbReference type="Gene3D" id="3.40.50.720">
    <property type="entry name" value="NAD(P)-binding Rossmann-like Domain"/>
    <property type="match status" value="1"/>
</dbReference>
<keyword evidence="2" id="KW-0560">Oxidoreductase</keyword>
<dbReference type="SUPFAM" id="SSF51735">
    <property type="entry name" value="NAD(P)-binding Rossmann-fold domains"/>
    <property type="match status" value="1"/>
</dbReference>
<evidence type="ECO:0000313" key="4">
    <source>
        <dbReference type="EMBL" id="EYE90583.1"/>
    </source>
</evidence>
<evidence type="ECO:0000313" key="5">
    <source>
        <dbReference type="Proteomes" id="UP000019804"/>
    </source>
</evidence>
<organism evidence="4 5">
    <name type="scientific">Aspergillus ruber (strain CBS 135680)</name>
    <dbReference type="NCBI Taxonomy" id="1388766"/>
    <lineage>
        <taxon>Eukaryota</taxon>
        <taxon>Fungi</taxon>
        <taxon>Dikarya</taxon>
        <taxon>Ascomycota</taxon>
        <taxon>Pezizomycotina</taxon>
        <taxon>Eurotiomycetes</taxon>
        <taxon>Eurotiomycetidae</taxon>
        <taxon>Eurotiales</taxon>
        <taxon>Aspergillaceae</taxon>
        <taxon>Aspergillus</taxon>
        <taxon>Aspergillus subgen. Aspergillus</taxon>
    </lineage>
</organism>
<evidence type="ECO:0000256" key="1">
    <source>
        <dbReference type="ARBA" id="ARBA00006484"/>
    </source>
</evidence>
<dbReference type="Proteomes" id="UP000019804">
    <property type="component" value="Unassembled WGS sequence"/>
</dbReference>
<feature type="region of interest" description="Disordered" evidence="3">
    <location>
        <begin position="1"/>
        <end position="21"/>
    </location>
</feature>